<reference evidence="5 6" key="1">
    <citation type="submission" date="2016-09" db="EMBL/GenBank/DDBJ databases">
        <title>Extensive genetic diversity and differential bi-allelic expression allows diatom success in the polar Southern Ocean.</title>
        <authorList>
            <consortium name="DOE Joint Genome Institute"/>
            <person name="Mock T."/>
            <person name="Otillar R.P."/>
            <person name="Strauss J."/>
            <person name="Dupont C."/>
            <person name="Frickenhaus S."/>
            <person name="Maumus F."/>
            <person name="Mcmullan M."/>
            <person name="Sanges R."/>
            <person name="Schmutz J."/>
            <person name="Toseland A."/>
            <person name="Valas R."/>
            <person name="Veluchamy A."/>
            <person name="Ward B.J."/>
            <person name="Allen A."/>
            <person name="Barry K."/>
            <person name="Falciatore A."/>
            <person name="Ferrante M."/>
            <person name="Fortunato A.E."/>
            <person name="Gloeckner G."/>
            <person name="Gruber A."/>
            <person name="Hipkin R."/>
            <person name="Janech M."/>
            <person name="Kroth P."/>
            <person name="Leese F."/>
            <person name="Lindquist E."/>
            <person name="Lyon B.R."/>
            <person name="Martin J."/>
            <person name="Mayer C."/>
            <person name="Parker M."/>
            <person name="Quesneville H."/>
            <person name="Raymond J."/>
            <person name="Uhlig C."/>
            <person name="Valentin K.U."/>
            <person name="Worden A.Z."/>
            <person name="Armbrust E.V."/>
            <person name="Bowler C."/>
            <person name="Green B."/>
            <person name="Moulton V."/>
            <person name="Van Oosterhout C."/>
            <person name="Grigoriev I."/>
        </authorList>
    </citation>
    <scope>NUCLEOTIDE SEQUENCE [LARGE SCALE GENOMIC DNA]</scope>
    <source>
        <strain evidence="5 6">CCMP1102</strain>
    </source>
</reference>
<dbReference type="Pfam" id="PF01734">
    <property type="entry name" value="Patatin"/>
    <property type="match status" value="1"/>
</dbReference>
<accession>A0A1E7F8C9</accession>
<evidence type="ECO:0000313" key="5">
    <source>
        <dbReference type="EMBL" id="OEU14384.1"/>
    </source>
</evidence>
<dbReference type="PROSITE" id="PS51635">
    <property type="entry name" value="PNPLA"/>
    <property type="match status" value="1"/>
</dbReference>
<dbReference type="EMBL" id="KV784360">
    <property type="protein sequence ID" value="OEU14384.1"/>
    <property type="molecule type" value="Genomic_DNA"/>
</dbReference>
<dbReference type="Proteomes" id="UP000095751">
    <property type="component" value="Unassembled WGS sequence"/>
</dbReference>
<sequence>MILPKIANNIGFSFSPGGLLLPYHLGVADCLIKEKYLNQFESVVGGSSAGSIAAMAIGCGLDPLKGLEGTISISDNCISQGKKARGNLLPLLKEQMKLLVGDEEYDFLNQRQQHYIDKTNGNEEFGTGVCIAYKEIFPLRKAHFQTKFKTREDFFNTVGYSCMFPFFTTNYPFIIEMNNNGANNIDTANDANDSTNNNENETIISNSRLQLPRFLMDGYFSLPREQFGCPIFEKDVFANANTDTGTDNATVVDRTVAITCIPQELFGMDTVFNNNNNNNNEDNEGTTNTNNNNNLISISTDDEFTITDIFRIATETSSRKELTDLYERGYRDGENWCRKEVEQQQQQQQLIIIENDNNLVL</sequence>
<feature type="active site" description="Nucleophile" evidence="2">
    <location>
        <position position="48"/>
    </location>
</feature>
<evidence type="ECO:0000259" key="4">
    <source>
        <dbReference type="PROSITE" id="PS51635"/>
    </source>
</evidence>
<gene>
    <name evidence="5" type="ORF">FRACYDRAFT_240924</name>
</gene>
<dbReference type="InterPro" id="IPR016035">
    <property type="entry name" value="Acyl_Trfase/lysoPLipase"/>
</dbReference>
<dbReference type="OrthoDB" id="197155at2759"/>
<dbReference type="SUPFAM" id="SSF52151">
    <property type="entry name" value="FabD/lysophospholipase-like"/>
    <property type="match status" value="1"/>
</dbReference>
<dbReference type="InParanoid" id="A0A1E7F8C9"/>
<evidence type="ECO:0000256" key="3">
    <source>
        <dbReference type="SAM" id="MobiDB-lite"/>
    </source>
</evidence>
<feature type="region of interest" description="Disordered" evidence="3">
    <location>
        <begin position="275"/>
        <end position="294"/>
    </location>
</feature>
<dbReference type="InterPro" id="IPR002641">
    <property type="entry name" value="PNPLA_dom"/>
</dbReference>
<keyword evidence="1 2" id="KW-0443">Lipid metabolism</keyword>
<evidence type="ECO:0000256" key="1">
    <source>
        <dbReference type="ARBA" id="ARBA00023098"/>
    </source>
</evidence>
<dbReference type="GO" id="GO:0005811">
    <property type="term" value="C:lipid droplet"/>
    <property type="evidence" value="ECO:0007669"/>
    <property type="project" value="TreeGrafter"/>
</dbReference>
<dbReference type="GO" id="GO:0005737">
    <property type="term" value="C:cytoplasm"/>
    <property type="evidence" value="ECO:0007669"/>
    <property type="project" value="TreeGrafter"/>
</dbReference>
<dbReference type="GO" id="GO:0016020">
    <property type="term" value="C:membrane"/>
    <property type="evidence" value="ECO:0007669"/>
    <property type="project" value="TreeGrafter"/>
</dbReference>
<keyword evidence="2" id="KW-0442">Lipid degradation</keyword>
<dbReference type="GO" id="GO:0004806">
    <property type="term" value="F:triacylglycerol lipase activity"/>
    <property type="evidence" value="ECO:0007669"/>
    <property type="project" value="TreeGrafter"/>
</dbReference>
<name>A0A1E7F8C9_9STRA</name>
<feature type="short sequence motif" description="GXSXG" evidence="2">
    <location>
        <begin position="46"/>
        <end position="50"/>
    </location>
</feature>
<dbReference type="GO" id="GO:0055088">
    <property type="term" value="P:lipid homeostasis"/>
    <property type="evidence" value="ECO:0007669"/>
    <property type="project" value="TreeGrafter"/>
</dbReference>
<feature type="domain" description="PNPLA" evidence="4">
    <location>
        <begin position="12"/>
        <end position="203"/>
    </location>
</feature>
<feature type="active site" description="Proton acceptor" evidence="2">
    <location>
        <position position="190"/>
    </location>
</feature>
<dbReference type="InterPro" id="IPR033562">
    <property type="entry name" value="PLPL"/>
</dbReference>
<dbReference type="KEGG" id="fcy:FRACYDRAFT_240924"/>
<protein>
    <recommendedName>
        <fullName evidence="4">PNPLA domain-containing protein</fullName>
    </recommendedName>
</protein>
<keyword evidence="6" id="KW-1185">Reference proteome</keyword>
<evidence type="ECO:0000313" key="6">
    <source>
        <dbReference type="Proteomes" id="UP000095751"/>
    </source>
</evidence>
<dbReference type="GO" id="GO:0019433">
    <property type="term" value="P:triglyceride catabolic process"/>
    <property type="evidence" value="ECO:0007669"/>
    <property type="project" value="TreeGrafter"/>
</dbReference>
<dbReference type="PANTHER" id="PTHR12406:SF7">
    <property type="entry name" value="PATATIN-LIKE PHOSPHOLIPASE DOMAIN-CONTAINING PROTEIN 4"/>
    <property type="match status" value="1"/>
</dbReference>
<dbReference type="AlphaFoldDB" id="A0A1E7F8C9"/>
<organism evidence="5 6">
    <name type="scientific">Fragilariopsis cylindrus CCMP1102</name>
    <dbReference type="NCBI Taxonomy" id="635003"/>
    <lineage>
        <taxon>Eukaryota</taxon>
        <taxon>Sar</taxon>
        <taxon>Stramenopiles</taxon>
        <taxon>Ochrophyta</taxon>
        <taxon>Bacillariophyta</taxon>
        <taxon>Bacillariophyceae</taxon>
        <taxon>Bacillariophycidae</taxon>
        <taxon>Bacillariales</taxon>
        <taxon>Bacillariaceae</taxon>
        <taxon>Fragilariopsis</taxon>
    </lineage>
</organism>
<comment type="caution">
    <text evidence="2">Lacks conserved residue(s) required for the propagation of feature annotation.</text>
</comment>
<dbReference type="PANTHER" id="PTHR12406">
    <property type="entry name" value="CALCIUM-INDEPENDENT PHOSPHOLIPASE A2 IPLA2 -RELATED"/>
    <property type="match status" value="1"/>
</dbReference>
<keyword evidence="2" id="KW-0378">Hydrolase</keyword>
<dbReference type="Gene3D" id="3.40.1090.10">
    <property type="entry name" value="Cytosolic phospholipase A2 catalytic domain"/>
    <property type="match status" value="1"/>
</dbReference>
<proteinExistence type="predicted"/>
<evidence type="ECO:0000256" key="2">
    <source>
        <dbReference type="PROSITE-ProRule" id="PRU01161"/>
    </source>
</evidence>